<dbReference type="AlphaFoldDB" id="A0A9D4EUU2"/>
<organism evidence="1 2">
    <name type="scientific">Dreissena polymorpha</name>
    <name type="common">Zebra mussel</name>
    <name type="synonym">Mytilus polymorpha</name>
    <dbReference type="NCBI Taxonomy" id="45954"/>
    <lineage>
        <taxon>Eukaryota</taxon>
        <taxon>Metazoa</taxon>
        <taxon>Spiralia</taxon>
        <taxon>Lophotrochozoa</taxon>
        <taxon>Mollusca</taxon>
        <taxon>Bivalvia</taxon>
        <taxon>Autobranchia</taxon>
        <taxon>Heteroconchia</taxon>
        <taxon>Euheterodonta</taxon>
        <taxon>Imparidentia</taxon>
        <taxon>Neoheterodontei</taxon>
        <taxon>Myida</taxon>
        <taxon>Dreissenoidea</taxon>
        <taxon>Dreissenidae</taxon>
        <taxon>Dreissena</taxon>
    </lineage>
</organism>
<keyword evidence="2" id="KW-1185">Reference proteome</keyword>
<proteinExistence type="predicted"/>
<name>A0A9D4EUU2_DREPO</name>
<protein>
    <submittedName>
        <fullName evidence="1">Uncharacterized protein</fullName>
    </submittedName>
</protein>
<dbReference type="EMBL" id="JAIWYP010000008">
    <property type="protein sequence ID" value="KAH3787314.1"/>
    <property type="molecule type" value="Genomic_DNA"/>
</dbReference>
<sequence>MAIGEIGGEPPDCVTMETNSLRYTTWRQKRDIYVLYAPEDISTDAIWYIMKITRWDVTL</sequence>
<gene>
    <name evidence="1" type="ORF">DPMN_165435</name>
</gene>
<dbReference type="Proteomes" id="UP000828390">
    <property type="component" value="Unassembled WGS sequence"/>
</dbReference>
<reference evidence="1" key="2">
    <citation type="submission" date="2020-11" db="EMBL/GenBank/DDBJ databases">
        <authorList>
            <person name="McCartney M.A."/>
            <person name="Auch B."/>
            <person name="Kono T."/>
            <person name="Mallez S."/>
            <person name="Becker A."/>
            <person name="Gohl D.M."/>
            <person name="Silverstein K.A.T."/>
            <person name="Koren S."/>
            <person name="Bechman K.B."/>
            <person name="Herman A."/>
            <person name="Abrahante J.E."/>
            <person name="Garbe J."/>
        </authorList>
    </citation>
    <scope>NUCLEOTIDE SEQUENCE</scope>
    <source>
        <strain evidence="1">Duluth1</strain>
        <tissue evidence="1">Whole animal</tissue>
    </source>
</reference>
<evidence type="ECO:0000313" key="1">
    <source>
        <dbReference type="EMBL" id="KAH3787314.1"/>
    </source>
</evidence>
<reference evidence="1" key="1">
    <citation type="journal article" date="2019" name="bioRxiv">
        <title>The Genome of the Zebra Mussel, Dreissena polymorpha: A Resource for Invasive Species Research.</title>
        <authorList>
            <person name="McCartney M.A."/>
            <person name="Auch B."/>
            <person name="Kono T."/>
            <person name="Mallez S."/>
            <person name="Zhang Y."/>
            <person name="Obille A."/>
            <person name="Becker A."/>
            <person name="Abrahante J.E."/>
            <person name="Garbe J."/>
            <person name="Badalamenti J.P."/>
            <person name="Herman A."/>
            <person name="Mangelson H."/>
            <person name="Liachko I."/>
            <person name="Sullivan S."/>
            <person name="Sone E.D."/>
            <person name="Koren S."/>
            <person name="Silverstein K.A.T."/>
            <person name="Beckman K.B."/>
            <person name="Gohl D.M."/>
        </authorList>
    </citation>
    <scope>NUCLEOTIDE SEQUENCE</scope>
    <source>
        <strain evidence="1">Duluth1</strain>
        <tissue evidence="1">Whole animal</tissue>
    </source>
</reference>
<accession>A0A9D4EUU2</accession>
<evidence type="ECO:0000313" key="2">
    <source>
        <dbReference type="Proteomes" id="UP000828390"/>
    </source>
</evidence>
<comment type="caution">
    <text evidence="1">The sequence shown here is derived from an EMBL/GenBank/DDBJ whole genome shotgun (WGS) entry which is preliminary data.</text>
</comment>